<sequence>METSAQAFGTATPEQRAAARAAAEGHLRALVGRDDARLREDQWSAIEALAVDSRRALVVQRTGWGKSAVYFVATLLLRSRGAGPTVIVSPLLALMRNQIASAERAGIRAVTINSTNADQWEPIHAAINNGEVDVLLVSPERLNNPGFRDEVLPRLAATCGLLVVDEAHCISDWGHDFRPDYRRIRTLLDELPAGIPVLATTATANERVTGDVAEQLSGSRHLDASAPNSVLVLRGTLDRESLRLGVMKLRSVEQRLAWLADFVASQPGSGIIYCLTVAATQEVSSYLRERGLDVRPYSGQTEAEDRSRLEGALVAGELKGLVATSALGMGFDATLSYVVNLGAPSSPVAYYQQVGRAGRGTDDATVVLLPQPEDRDIWAYFASLAFPPEQVVRQTLEVLATQGTMSTAGLETYVDLSRNRLETMLKVLDVDGAVKRVKGGWEATGQPWSYDAERYARVTESRQREQAAMLGYLDSPVCRMRYLREQLDDAGAVDCGRCDNCGGLLLSTQVNEQFVQAAQERLSRPGVAVEPRKMWPTALANMGIELKGKISGQAEEGRAVARMTDLGHGQQVRELFRDTTPDGPVPLPLVQAMIQVIQDWRPQVDCIVVVESTRRGLLTADLANGLSRYLRIPVVGAFALVDPDVVPGAGATNSAQRVAAVRRRARLILDDGDLEGRRVLLVDDQVNTGWTLTLAAQQIREAGAEAVMPLVLAVQA</sequence>
<accession>A0ABW1R3Q4</accession>
<organism evidence="10 11">
    <name type="scientific">Nocardioides yefusunii</name>
    <dbReference type="NCBI Taxonomy" id="2500546"/>
    <lineage>
        <taxon>Bacteria</taxon>
        <taxon>Bacillati</taxon>
        <taxon>Actinomycetota</taxon>
        <taxon>Actinomycetes</taxon>
        <taxon>Propionibacteriales</taxon>
        <taxon>Nocardioidaceae</taxon>
        <taxon>Nocardioides</taxon>
    </lineage>
</organism>
<dbReference type="Pfam" id="PF00271">
    <property type="entry name" value="Helicase_C"/>
    <property type="match status" value="1"/>
</dbReference>
<dbReference type="SMART" id="SM00487">
    <property type="entry name" value="DEXDc"/>
    <property type="match status" value="1"/>
</dbReference>
<gene>
    <name evidence="10" type="ORF">ACFPWU_13760</name>
</gene>
<dbReference type="InterPro" id="IPR029057">
    <property type="entry name" value="PRTase-like"/>
</dbReference>
<keyword evidence="4" id="KW-0238">DNA-binding</keyword>
<evidence type="ECO:0000313" key="11">
    <source>
        <dbReference type="Proteomes" id="UP001596098"/>
    </source>
</evidence>
<dbReference type="PROSITE" id="PS51192">
    <property type="entry name" value="HELICASE_ATP_BIND_1"/>
    <property type="match status" value="1"/>
</dbReference>
<comment type="caution">
    <text evidence="10">The sequence shown here is derived from an EMBL/GenBank/DDBJ whole genome shotgun (WGS) entry which is preliminary data.</text>
</comment>
<dbReference type="InterPro" id="IPR014001">
    <property type="entry name" value="Helicase_ATP-bd"/>
</dbReference>
<protein>
    <recommendedName>
        <fullName evidence="7">DNA 3'-5' helicase</fullName>
        <ecNumber evidence="7">5.6.2.4</ecNumber>
    </recommendedName>
</protein>
<dbReference type="InterPro" id="IPR000836">
    <property type="entry name" value="PRTase_dom"/>
</dbReference>
<dbReference type="Proteomes" id="UP001596098">
    <property type="component" value="Unassembled WGS sequence"/>
</dbReference>
<evidence type="ECO:0000256" key="5">
    <source>
        <dbReference type="ARBA" id="ARBA00023235"/>
    </source>
</evidence>
<evidence type="ECO:0000313" key="10">
    <source>
        <dbReference type="EMBL" id="MFC6154730.1"/>
    </source>
</evidence>
<feature type="domain" description="Helicase ATP-binding" evidence="8">
    <location>
        <begin position="47"/>
        <end position="222"/>
    </location>
</feature>
<dbReference type="InterPro" id="IPR027417">
    <property type="entry name" value="P-loop_NTPase"/>
</dbReference>
<dbReference type="SUPFAM" id="SSF53271">
    <property type="entry name" value="PRTase-like"/>
    <property type="match status" value="1"/>
</dbReference>
<evidence type="ECO:0000256" key="3">
    <source>
        <dbReference type="ARBA" id="ARBA00022840"/>
    </source>
</evidence>
<comment type="similarity">
    <text evidence="1">Belongs to the helicase family. RecQ subfamily.</text>
</comment>
<dbReference type="EC" id="5.6.2.4" evidence="7"/>
<proteinExistence type="inferred from homology"/>
<keyword evidence="2" id="KW-0547">Nucleotide-binding</keyword>
<keyword evidence="11" id="KW-1185">Reference proteome</keyword>
<evidence type="ECO:0000256" key="7">
    <source>
        <dbReference type="ARBA" id="ARBA00034808"/>
    </source>
</evidence>
<dbReference type="SUPFAM" id="SSF52540">
    <property type="entry name" value="P-loop containing nucleoside triphosphate hydrolases"/>
    <property type="match status" value="1"/>
</dbReference>
<evidence type="ECO:0000256" key="2">
    <source>
        <dbReference type="ARBA" id="ARBA00022741"/>
    </source>
</evidence>
<name>A0ABW1R3Q4_9ACTN</name>
<reference evidence="11" key="1">
    <citation type="journal article" date="2019" name="Int. J. Syst. Evol. Microbiol.">
        <title>The Global Catalogue of Microorganisms (GCM) 10K type strain sequencing project: providing services to taxonomists for standard genome sequencing and annotation.</title>
        <authorList>
            <consortium name="The Broad Institute Genomics Platform"/>
            <consortium name="The Broad Institute Genome Sequencing Center for Infectious Disease"/>
            <person name="Wu L."/>
            <person name="Ma J."/>
        </authorList>
    </citation>
    <scope>NUCLEOTIDE SEQUENCE [LARGE SCALE GENOMIC DNA]</scope>
    <source>
        <strain evidence="11">DFY28</strain>
    </source>
</reference>
<dbReference type="SMART" id="SM00490">
    <property type="entry name" value="HELICc"/>
    <property type="match status" value="1"/>
</dbReference>
<dbReference type="RefSeq" id="WP_128219218.1">
    <property type="nucleotide sequence ID" value="NZ_CP034929.1"/>
</dbReference>
<keyword evidence="3" id="KW-0067">ATP-binding</keyword>
<evidence type="ECO:0000256" key="1">
    <source>
        <dbReference type="ARBA" id="ARBA00005446"/>
    </source>
</evidence>
<dbReference type="InterPro" id="IPR001650">
    <property type="entry name" value="Helicase_C-like"/>
</dbReference>
<evidence type="ECO:0000259" key="8">
    <source>
        <dbReference type="PROSITE" id="PS51192"/>
    </source>
</evidence>
<dbReference type="PANTHER" id="PTHR13710:SF105">
    <property type="entry name" value="ATP-DEPENDENT DNA HELICASE Q1"/>
    <property type="match status" value="1"/>
</dbReference>
<evidence type="ECO:0000259" key="9">
    <source>
        <dbReference type="PROSITE" id="PS51194"/>
    </source>
</evidence>
<dbReference type="EMBL" id="JBHSQI010000009">
    <property type="protein sequence ID" value="MFC6154730.1"/>
    <property type="molecule type" value="Genomic_DNA"/>
</dbReference>
<feature type="domain" description="Helicase C-terminal" evidence="9">
    <location>
        <begin position="255"/>
        <end position="407"/>
    </location>
</feature>
<dbReference type="Gene3D" id="3.40.50.300">
    <property type="entry name" value="P-loop containing nucleotide triphosphate hydrolases"/>
    <property type="match status" value="2"/>
</dbReference>
<keyword evidence="10" id="KW-0378">Hydrolase</keyword>
<dbReference type="Pfam" id="PF00270">
    <property type="entry name" value="DEAD"/>
    <property type="match status" value="1"/>
</dbReference>
<keyword evidence="5" id="KW-0413">Isomerase</keyword>
<evidence type="ECO:0000256" key="4">
    <source>
        <dbReference type="ARBA" id="ARBA00023125"/>
    </source>
</evidence>
<dbReference type="Gene3D" id="3.40.50.2020">
    <property type="match status" value="1"/>
</dbReference>
<evidence type="ECO:0000256" key="6">
    <source>
        <dbReference type="ARBA" id="ARBA00034617"/>
    </source>
</evidence>
<dbReference type="InterPro" id="IPR011545">
    <property type="entry name" value="DEAD/DEAH_box_helicase_dom"/>
</dbReference>
<dbReference type="PANTHER" id="PTHR13710">
    <property type="entry name" value="DNA HELICASE RECQ FAMILY MEMBER"/>
    <property type="match status" value="1"/>
</dbReference>
<comment type="catalytic activity">
    <reaction evidence="6">
        <text>Couples ATP hydrolysis with the unwinding of duplex DNA by translocating in the 3'-5' direction.</text>
        <dbReference type="EC" id="5.6.2.4"/>
    </reaction>
</comment>
<dbReference type="PROSITE" id="PS51194">
    <property type="entry name" value="HELICASE_CTER"/>
    <property type="match status" value="1"/>
</dbReference>
<keyword evidence="10" id="KW-0347">Helicase</keyword>
<dbReference type="CDD" id="cd06223">
    <property type="entry name" value="PRTases_typeI"/>
    <property type="match status" value="1"/>
</dbReference>
<dbReference type="GO" id="GO:0004386">
    <property type="term" value="F:helicase activity"/>
    <property type="evidence" value="ECO:0007669"/>
    <property type="project" value="UniProtKB-KW"/>
</dbReference>